<dbReference type="Gene3D" id="3.20.20.150">
    <property type="entry name" value="Divalent-metal-dependent TIM barrel enzymes"/>
    <property type="match status" value="1"/>
</dbReference>
<dbReference type="Proteomes" id="UP000027195">
    <property type="component" value="Unassembled WGS sequence"/>
</dbReference>
<protein>
    <submittedName>
        <fullName evidence="1">Uncharacterized protein</fullName>
    </submittedName>
</protein>
<reference evidence="2" key="1">
    <citation type="journal article" date="2014" name="Proc. Natl. Acad. Sci. U.S.A.">
        <title>Extensive sampling of basidiomycete genomes demonstrates inadequacy of the white-rot/brown-rot paradigm for wood decay fungi.</title>
        <authorList>
            <person name="Riley R."/>
            <person name="Salamov A.A."/>
            <person name="Brown D.W."/>
            <person name="Nagy L.G."/>
            <person name="Floudas D."/>
            <person name="Held B.W."/>
            <person name="Levasseur A."/>
            <person name="Lombard V."/>
            <person name="Morin E."/>
            <person name="Otillar R."/>
            <person name="Lindquist E.A."/>
            <person name="Sun H."/>
            <person name="LaButti K.M."/>
            <person name="Schmutz J."/>
            <person name="Jabbour D."/>
            <person name="Luo H."/>
            <person name="Baker S.E."/>
            <person name="Pisabarro A.G."/>
            <person name="Walton J.D."/>
            <person name="Blanchette R.A."/>
            <person name="Henrissat B."/>
            <person name="Martin F."/>
            <person name="Cullen D."/>
            <person name="Hibbett D.S."/>
            <person name="Grigoriev I.V."/>
        </authorList>
    </citation>
    <scope>NUCLEOTIDE SEQUENCE [LARGE SCALE GENOMIC DNA]</scope>
    <source>
        <strain evidence="2">FD-172 SS1</strain>
    </source>
</reference>
<dbReference type="HOGENOM" id="CLU_2454420_0_0_1"/>
<gene>
    <name evidence="1" type="ORF">BOTBODRAFT_55479</name>
</gene>
<accession>A0A067MF12</accession>
<evidence type="ECO:0000313" key="1">
    <source>
        <dbReference type="EMBL" id="KDQ14318.1"/>
    </source>
</evidence>
<sequence>MRGSDTTPKWFLILPPPRNRAHVTDYGRAVSACLKNTGLSQYMQLSVRIPIYVPSEAVAQADTGSPARQDAPALFAGLLLGQSVQSAPTELDLASTREM</sequence>
<dbReference type="EMBL" id="KL198038">
    <property type="protein sequence ID" value="KDQ14318.1"/>
    <property type="molecule type" value="Genomic_DNA"/>
</dbReference>
<evidence type="ECO:0000313" key="2">
    <source>
        <dbReference type="Proteomes" id="UP000027195"/>
    </source>
</evidence>
<dbReference type="OrthoDB" id="1368803at2759"/>
<keyword evidence="2" id="KW-1185">Reference proteome</keyword>
<organism evidence="1 2">
    <name type="scientific">Botryobasidium botryosum (strain FD-172 SS1)</name>
    <dbReference type="NCBI Taxonomy" id="930990"/>
    <lineage>
        <taxon>Eukaryota</taxon>
        <taxon>Fungi</taxon>
        <taxon>Dikarya</taxon>
        <taxon>Basidiomycota</taxon>
        <taxon>Agaricomycotina</taxon>
        <taxon>Agaricomycetes</taxon>
        <taxon>Cantharellales</taxon>
        <taxon>Botryobasidiaceae</taxon>
        <taxon>Botryobasidium</taxon>
    </lineage>
</organism>
<dbReference type="InParanoid" id="A0A067MF12"/>
<dbReference type="STRING" id="930990.A0A067MF12"/>
<proteinExistence type="predicted"/>
<dbReference type="AlphaFoldDB" id="A0A067MF12"/>
<name>A0A067MF12_BOTB1</name>